<dbReference type="InterPro" id="IPR002641">
    <property type="entry name" value="PNPLA_dom"/>
</dbReference>
<evidence type="ECO:0000313" key="10">
    <source>
        <dbReference type="Proteomes" id="UP000428333"/>
    </source>
</evidence>
<evidence type="ECO:0000256" key="4">
    <source>
        <dbReference type="ARBA" id="ARBA00022963"/>
    </source>
</evidence>
<keyword evidence="5 6" id="KW-0443">Lipid metabolism</keyword>
<dbReference type="GO" id="GO:0006952">
    <property type="term" value="P:defense response"/>
    <property type="evidence" value="ECO:0007669"/>
    <property type="project" value="UniProtKB-KW"/>
</dbReference>
<comment type="caution">
    <text evidence="9">The sequence shown here is derived from an EMBL/GenBank/DDBJ whole genome shotgun (WGS) entry which is preliminary data.</text>
</comment>
<evidence type="ECO:0000256" key="2">
    <source>
        <dbReference type="ARBA" id="ARBA00022801"/>
    </source>
</evidence>
<evidence type="ECO:0000313" key="9">
    <source>
        <dbReference type="EMBL" id="KAE9448502.1"/>
    </source>
</evidence>
<keyword evidence="3" id="KW-0611">Plant defense</keyword>
<dbReference type="SUPFAM" id="SSF52151">
    <property type="entry name" value="FabD/lysophospholipase-like"/>
    <property type="match status" value="1"/>
</dbReference>
<dbReference type="GO" id="GO:0047372">
    <property type="term" value="F:monoacylglycerol lipase activity"/>
    <property type="evidence" value="ECO:0007669"/>
    <property type="project" value="TreeGrafter"/>
</dbReference>
<accession>A0A6A4KTB3</accession>
<feature type="active site" description="Nucleophile" evidence="6">
    <location>
        <position position="66"/>
    </location>
</feature>
<keyword evidence="10" id="KW-1185">Reference proteome</keyword>
<dbReference type="EMBL" id="QEFC01003416">
    <property type="protein sequence ID" value="KAE9448502.1"/>
    <property type="molecule type" value="Genomic_DNA"/>
</dbReference>
<dbReference type="Pfam" id="PF01734">
    <property type="entry name" value="Patatin"/>
    <property type="match status" value="1"/>
</dbReference>
<proteinExistence type="inferred from homology"/>
<dbReference type="AlphaFoldDB" id="A0A6A4KTB3"/>
<comment type="similarity">
    <text evidence="1 7">Belongs to the patatin family.</text>
</comment>
<dbReference type="FunFam" id="3.40.1090.10:FF:000005">
    <property type="entry name" value="Patatin"/>
    <property type="match status" value="1"/>
</dbReference>
<keyword evidence="2 6" id="KW-0378">Hydrolase</keyword>
<dbReference type="Gene3D" id="3.40.1090.10">
    <property type="entry name" value="Cytosolic phospholipase A2 catalytic domain"/>
    <property type="match status" value="1"/>
</dbReference>
<dbReference type="EC" id="3.1.1.-" evidence="7"/>
<evidence type="ECO:0000256" key="3">
    <source>
        <dbReference type="ARBA" id="ARBA00022821"/>
    </source>
</evidence>
<dbReference type="PANTHER" id="PTHR32176:SF109">
    <property type="entry name" value="PATATIN-LIKE PROTEIN 2"/>
    <property type="match status" value="1"/>
</dbReference>
<feature type="short sequence motif" description="DGA/G" evidence="6">
    <location>
        <begin position="215"/>
        <end position="217"/>
    </location>
</feature>
<evidence type="ECO:0000256" key="7">
    <source>
        <dbReference type="RuleBase" id="RU361262"/>
    </source>
</evidence>
<organism evidence="9 10">
    <name type="scientific">Rhododendron williamsianum</name>
    <dbReference type="NCBI Taxonomy" id="262921"/>
    <lineage>
        <taxon>Eukaryota</taxon>
        <taxon>Viridiplantae</taxon>
        <taxon>Streptophyta</taxon>
        <taxon>Embryophyta</taxon>
        <taxon>Tracheophyta</taxon>
        <taxon>Spermatophyta</taxon>
        <taxon>Magnoliopsida</taxon>
        <taxon>eudicotyledons</taxon>
        <taxon>Gunneridae</taxon>
        <taxon>Pentapetalae</taxon>
        <taxon>asterids</taxon>
        <taxon>Ericales</taxon>
        <taxon>Ericaceae</taxon>
        <taxon>Ericoideae</taxon>
        <taxon>Rhodoreae</taxon>
        <taxon>Rhododendron</taxon>
    </lineage>
</organism>
<dbReference type="Proteomes" id="UP000428333">
    <property type="component" value="Linkage Group LG12"/>
</dbReference>
<comment type="function">
    <text evidence="7">Lipolytic acyl hydrolase (LAH).</text>
</comment>
<dbReference type="InterPro" id="IPR016035">
    <property type="entry name" value="Acyl_Trfase/lysoPLipase"/>
</dbReference>
<comment type="domain">
    <text evidence="7">The nitrogen atoms of the two glycine residues in the GGXR motif define the oxyanion hole, and stabilize the oxyanion that forms during the nucleophilic attack by the catalytic serine during substrate cleavage.</text>
</comment>
<gene>
    <name evidence="9" type="ORF">C3L33_19611</name>
</gene>
<dbReference type="OrthoDB" id="1658288at2759"/>
<sequence>MKKSNNLFQITPSARGELISILSIDGGGIRGIIPSVILNFLEAQLQKLDGEDARIADYFDVVAGTSTGGLVTAMLTTPNEKNRPLFAAKDIKAFYLDHCPKIFPQKRSLFPYVTKVLRALSGPKYNGKYLHQIVKEKLGNVWLHQTLTNIVVPTFDIKRLQPTIFSSYEVEKNPSLDALLSDICIATSAAPTYLPAHYFETKDYLGKSREFNLVDGGVAANNPTLVAIGEVTKEIYRGNSDFFPIKPVEYGRFLVLSLGTGSAKTEEKYDAKKAAKWGILGWLVNGGSSPLVDTFTRASGDMDDTLSGQVSSVDIATTKNLKKLVKVGEGLLKKPVSRVNLETGIYEPSNQGTNEEALMRLAEILSQEKRLRDARLLWG</sequence>
<dbReference type="PANTHER" id="PTHR32176">
    <property type="entry name" value="XYLOSE ISOMERASE"/>
    <property type="match status" value="1"/>
</dbReference>
<evidence type="ECO:0000259" key="8">
    <source>
        <dbReference type="PROSITE" id="PS51635"/>
    </source>
</evidence>
<feature type="domain" description="PNPLA" evidence="8">
    <location>
        <begin position="22"/>
        <end position="228"/>
    </location>
</feature>
<name>A0A6A4KTB3_9ERIC</name>
<reference evidence="9 10" key="1">
    <citation type="journal article" date="2019" name="Genome Biol. Evol.">
        <title>The Rhododendron genome and chromosomal organization provide insight into shared whole-genome duplications across the heath family (Ericaceae).</title>
        <authorList>
            <person name="Soza V.L."/>
            <person name="Lindsley D."/>
            <person name="Waalkes A."/>
            <person name="Ramage E."/>
            <person name="Patwardhan R.P."/>
            <person name="Burton J.N."/>
            <person name="Adey A."/>
            <person name="Kumar A."/>
            <person name="Qiu R."/>
            <person name="Shendure J."/>
            <person name="Hall B."/>
        </authorList>
    </citation>
    <scope>NUCLEOTIDE SEQUENCE [LARGE SCALE GENOMIC DNA]</scope>
    <source>
        <strain evidence="9">RSF 1966-606</strain>
    </source>
</reference>
<feature type="non-terminal residue" evidence="9">
    <location>
        <position position="1"/>
    </location>
</feature>
<feature type="short sequence motif" description="GXGXXG" evidence="6">
    <location>
        <begin position="26"/>
        <end position="31"/>
    </location>
</feature>
<evidence type="ECO:0000256" key="1">
    <source>
        <dbReference type="ARBA" id="ARBA00010240"/>
    </source>
</evidence>
<dbReference type="PROSITE" id="PS51635">
    <property type="entry name" value="PNPLA"/>
    <property type="match status" value="1"/>
</dbReference>
<protein>
    <recommendedName>
        <fullName evidence="7">Patatin</fullName>
        <ecNumber evidence="7">3.1.1.-</ecNumber>
    </recommendedName>
</protein>
<dbReference type="GO" id="GO:0016042">
    <property type="term" value="P:lipid catabolic process"/>
    <property type="evidence" value="ECO:0007669"/>
    <property type="project" value="UniProtKB-UniRule"/>
</dbReference>
<feature type="active site" description="Proton acceptor" evidence="6">
    <location>
        <position position="215"/>
    </location>
</feature>
<feature type="short sequence motif" description="GXSXG" evidence="6">
    <location>
        <begin position="64"/>
        <end position="68"/>
    </location>
</feature>
<keyword evidence="4 6" id="KW-0442">Lipid degradation</keyword>
<dbReference type="GO" id="GO:0004620">
    <property type="term" value="F:phospholipase activity"/>
    <property type="evidence" value="ECO:0007669"/>
    <property type="project" value="TreeGrafter"/>
</dbReference>
<evidence type="ECO:0000256" key="5">
    <source>
        <dbReference type="ARBA" id="ARBA00023098"/>
    </source>
</evidence>
<evidence type="ECO:0000256" key="6">
    <source>
        <dbReference type="PROSITE-ProRule" id="PRU01161"/>
    </source>
</evidence>